<feature type="transmembrane region" description="Helical" evidence="1">
    <location>
        <begin position="116"/>
        <end position="134"/>
    </location>
</feature>
<dbReference type="EMBL" id="CAJNNW010030059">
    <property type="protein sequence ID" value="CAE8702315.1"/>
    <property type="molecule type" value="Genomic_DNA"/>
</dbReference>
<evidence type="ECO:0000256" key="1">
    <source>
        <dbReference type="SAM" id="Phobius"/>
    </source>
</evidence>
<keyword evidence="4" id="KW-1185">Reference proteome</keyword>
<protein>
    <submittedName>
        <fullName evidence="2">Uncharacterized protein</fullName>
    </submittedName>
</protein>
<keyword evidence="1" id="KW-1133">Transmembrane helix</keyword>
<keyword evidence="1" id="KW-0812">Transmembrane</keyword>
<feature type="transmembrane region" description="Helical" evidence="1">
    <location>
        <begin position="172"/>
        <end position="190"/>
    </location>
</feature>
<evidence type="ECO:0000313" key="2">
    <source>
        <dbReference type="EMBL" id="CAE8600691.1"/>
    </source>
</evidence>
<organism evidence="2 4">
    <name type="scientific">Polarella glacialis</name>
    <name type="common">Dinoflagellate</name>
    <dbReference type="NCBI Taxonomy" id="89957"/>
    <lineage>
        <taxon>Eukaryota</taxon>
        <taxon>Sar</taxon>
        <taxon>Alveolata</taxon>
        <taxon>Dinophyceae</taxon>
        <taxon>Suessiales</taxon>
        <taxon>Suessiaceae</taxon>
        <taxon>Polarella</taxon>
    </lineage>
</organism>
<reference evidence="2" key="1">
    <citation type="submission" date="2021-02" db="EMBL/GenBank/DDBJ databases">
        <authorList>
            <person name="Dougan E. K."/>
            <person name="Rhodes N."/>
            <person name="Thang M."/>
            <person name="Chan C."/>
        </authorList>
    </citation>
    <scope>NUCLEOTIDE SEQUENCE</scope>
</reference>
<feature type="transmembrane region" description="Helical" evidence="1">
    <location>
        <begin position="13"/>
        <end position="33"/>
    </location>
</feature>
<feature type="transmembrane region" description="Helical" evidence="1">
    <location>
        <begin position="141"/>
        <end position="160"/>
    </location>
</feature>
<gene>
    <name evidence="2" type="ORF">PGLA1383_LOCUS19000</name>
    <name evidence="3" type="ORF">PGLA2088_LOCUS32382</name>
</gene>
<accession>A0A813EK31</accession>
<feature type="transmembrane region" description="Helical" evidence="1">
    <location>
        <begin position="83"/>
        <end position="104"/>
    </location>
</feature>
<evidence type="ECO:0000313" key="4">
    <source>
        <dbReference type="Proteomes" id="UP000654075"/>
    </source>
</evidence>
<feature type="transmembrane region" description="Helical" evidence="1">
    <location>
        <begin position="228"/>
        <end position="247"/>
    </location>
</feature>
<evidence type="ECO:0000313" key="3">
    <source>
        <dbReference type="EMBL" id="CAE8702315.1"/>
    </source>
</evidence>
<name>A0A813EK31_POLGL</name>
<comment type="caution">
    <text evidence="2">The sequence shown here is derived from an EMBL/GenBank/DDBJ whole genome shotgun (WGS) entry which is preliminary data.</text>
</comment>
<keyword evidence="1" id="KW-0472">Membrane</keyword>
<proteinExistence type="predicted"/>
<dbReference type="Proteomes" id="UP000654075">
    <property type="component" value="Unassembled WGS sequence"/>
</dbReference>
<dbReference type="EMBL" id="CAJNNV010012362">
    <property type="protein sequence ID" value="CAE8600691.1"/>
    <property type="molecule type" value="Genomic_DNA"/>
</dbReference>
<feature type="transmembrane region" description="Helical" evidence="1">
    <location>
        <begin position="195"/>
        <end position="216"/>
    </location>
</feature>
<sequence length="266" mass="28902">MASGTGQWWQHPAATWVGGAIACYGVVIAVGACQYEGKWHRIPGHGWDFVSGKHFSSCYNEQPIDEGPSAPCYFGLRNEVQHIFCWVCLLPFAPWLVALVAGFLVEGQHGCYRADLHLGSIFILSLGSATVGHSMRRLADYLLFFFGFYAFYGAKIVGRAELECSFDSSDHVTVSMVGLAIAFAEVSVAYQSPRIVFAITALAAGVVWVCKAYFSFYTCSYFHTPAEVSAGSAAGLVLTGLFLKRLATSRDAAQSLNEGAEYSQLK</sequence>
<dbReference type="AlphaFoldDB" id="A0A813EK31"/>
<dbReference type="Proteomes" id="UP000626109">
    <property type="component" value="Unassembled WGS sequence"/>
</dbReference>